<proteinExistence type="inferred from homology"/>
<dbReference type="RefSeq" id="WP_016444387.1">
    <property type="nucleotide sequence ID" value="NZ_KE150266.1"/>
</dbReference>
<feature type="compositionally biased region" description="Low complexity" evidence="6">
    <location>
        <begin position="45"/>
        <end position="60"/>
    </location>
</feature>
<dbReference type="InterPro" id="IPR012336">
    <property type="entry name" value="Thioredoxin-like_fold"/>
</dbReference>
<name>A0A9W5RFD8_9ACTO</name>
<feature type="transmembrane region" description="Helical" evidence="7">
    <location>
        <begin position="12"/>
        <end position="29"/>
    </location>
</feature>
<evidence type="ECO:0000259" key="8">
    <source>
        <dbReference type="Pfam" id="PF13462"/>
    </source>
</evidence>
<evidence type="ECO:0000256" key="2">
    <source>
        <dbReference type="ARBA" id="ARBA00022729"/>
    </source>
</evidence>
<dbReference type="InterPro" id="IPR036249">
    <property type="entry name" value="Thioredoxin-like_sf"/>
</dbReference>
<evidence type="ECO:0000256" key="7">
    <source>
        <dbReference type="SAM" id="Phobius"/>
    </source>
</evidence>
<dbReference type="Proteomes" id="UP000014387">
    <property type="component" value="Unassembled WGS sequence"/>
</dbReference>
<gene>
    <name evidence="9" type="ORF">HMPREF9238_01044</name>
</gene>
<accession>A0A9W5RFD8</accession>
<feature type="domain" description="Thioredoxin-like fold" evidence="8">
    <location>
        <begin position="84"/>
        <end position="251"/>
    </location>
</feature>
<organism evidence="9 10">
    <name type="scientific">Gleimia europaea ACS-120-V-Col10b</name>
    <dbReference type="NCBI Taxonomy" id="883069"/>
    <lineage>
        <taxon>Bacteria</taxon>
        <taxon>Bacillati</taxon>
        <taxon>Actinomycetota</taxon>
        <taxon>Actinomycetes</taxon>
        <taxon>Actinomycetales</taxon>
        <taxon>Actinomycetaceae</taxon>
        <taxon>Gleimia</taxon>
    </lineage>
</organism>
<comment type="caution">
    <text evidence="9">The sequence shown here is derived from an EMBL/GenBank/DDBJ whole genome shotgun (WGS) entry which is preliminary data.</text>
</comment>
<keyword evidence="3" id="KW-0560">Oxidoreductase</keyword>
<dbReference type="Gene3D" id="3.40.30.10">
    <property type="entry name" value="Glutaredoxin"/>
    <property type="match status" value="1"/>
</dbReference>
<feature type="region of interest" description="Disordered" evidence="6">
    <location>
        <begin position="38"/>
        <end position="66"/>
    </location>
</feature>
<dbReference type="OrthoDB" id="117402at2"/>
<keyword evidence="7" id="KW-0812">Transmembrane</keyword>
<evidence type="ECO:0000256" key="1">
    <source>
        <dbReference type="ARBA" id="ARBA00005791"/>
    </source>
</evidence>
<dbReference type="PANTHER" id="PTHR13887">
    <property type="entry name" value="GLUTATHIONE S-TRANSFERASE KAPPA"/>
    <property type="match status" value="1"/>
</dbReference>
<keyword evidence="7" id="KW-0472">Membrane</keyword>
<evidence type="ECO:0000256" key="5">
    <source>
        <dbReference type="ARBA" id="ARBA00023284"/>
    </source>
</evidence>
<evidence type="ECO:0000313" key="10">
    <source>
        <dbReference type="Proteomes" id="UP000014387"/>
    </source>
</evidence>
<evidence type="ECO:0000256" key="4">
    <source>
        <dbReference type="ARBA" id="ARBA00023157"/>
    </source>
</evidence>
<keyword evidence="4" id="KW-1015">Disulfide bond</keyword>
<reference evidence="9 10" key="1">
    <citation type="submission" date="2013-05" db="EMBL/GenBank/DDBJ databases">
        <title>The Genome Sequence of Actinomyces europaeus ACS-120-V-COL10B.</title>
        <authorList>
            <consortium name="The Broad Institute Genomics Platform"/>
            <person name="Earl A."/>
            <person name="Ward D."/>
            <person name="Feldgarden M."/>
            <person name="Gevers D."/>
            <person name="Saerens B."/>
            <person name="Vaneechoutte M."/>
            <person name="Walker B."/>
            <person name="Young S."/>
            <person name="Zeng Q."/>
            <person name="Gargeya S."/>
            <person name="Fitzgerald M."/>
            <person name="Haas B."/>
            <person name="Abouelleil A."/>
            <person name="Allen A.W."/>
            <person name="Alvarado L."/>
            <person name="Arachchi H.M."/>
            <person name="Berlin A.M."/>
            <person name="Chapman S.B."/>
            <person name="Gainer-Dewar J."/>
            <person name="Goldberg J."/>
            <person name="Griggs A."/>
            <person name="Gujja S."/>
            <person name="Hansen M."/>
            <person name="Howarth C."/>
            <person name="Imamovic A."/>
            <person name="Ireland A."/>
            <person name="Larimer J."/>
            <person name="McCowan C."/>
            <person name="Murphy C."/>
            <person name="Pearson M."/>
            <person name="Poon T.W."/>
            <person name="Priest M."/>
            <person name="Roberts A."/>
            <person name="Saif S."/>
            <person name="Shea T."/>
            <person name="Sisk P."/>
            <person name="Sykes S."/>
            <person name="Wortman J."/>
            <person name="Nusbaum C."/>
            <person name="Birren B."/>
        </authorList>
    </citation>
    <scope>NUCLEOTIDE SEQUENCE [LARGE SCALE GENOMIC DNA]</scope>
    <source>
        <strain evidence="9 10">ACS-120-V-Col10b</strain>
    </source>
</reference>
<keyword evidence="7" id="KW-1133">Transmembrane helix</keyword>
<sequence length="259" mass="28405">MEKTLTTTLKNILIVIAIILAMVISFFLGRASVNAPEAQPAPEKQQSAEAEPSQAATESPQYADSQEKPEILELLRAQPRRVNGDPRAMGKVDAPVVMVAYEDFSCPMCTVFFTNVYPQLKPLVDEGKLRIEFHDLTIFPNYGSDKAARGARAAANQGKFWEYTETAYHLAGAGNHPTYDDAKVLEIAQTIGITDLDKFEADYNAPETTASVKEETDHAMMNIGITGTPFFIVNDAVISGAQPVDYFRNTIARQLELAG</sequence>
<dbReference type="SUPFAM" id="SSF52833">
    <property type="entry name" value="Thioredoxin-like"/>
    <property type="match status" value="1"/>
</dbReference>
<evidence type="ECO:0000313" key="9">
    <source>
        <dbReference type="EMBL" id="EPD31276.1"/>
    </source>
</evidence>
<comment type="similarity">
    <text evidence="1">Belongs to the thioredoxin family. DsbA subfamily.</text>
</comment>
<keyword evidence="2" id="KW-0732">Signal</keyword>
<evidence type="ECO:0000256" key="3">
    <source>
        <dbReference type="ARBA" id="ARBA00023002"/>
    </source>
</evidence>
<dbReference type="GO" id="GO:0016491">
    <property type="term" value="F:oxidoreductase activity"/>
    <property type="evidence" value="ECO:0007669"/>
    <property type="project" value="UniProtKB-KW"/>
</dbReference>
<dbReference type="Pfam" id="PF13462">
    <property type="entry name" value="Thioredoxin_4"/>
    <property type="match status" value="1"/>
</dbReference>
<dbReference type="PANTHER" id="PTHR13887:SF14">
    <property type="entry name" value="DISULFIDE BOND FORMATION PROTEIN D"/>
    <property type="match status" value="1"/>
</dbReference>
<protein>
    <recommendedName>
        <fullName evidence="8">Thioredoxin-like fold domain-containing protein</fullName>
    </recommendedName>
</protein>
<keyword evidence="5" id="KW-0676">Redox-active center</keyword>
<dbReference type="EMBL" id="AGWN01000001">
    <property type="protein sequence ID" value="EPD31276.1"/>
    <property type="molecule type" value="Genomic_DNA"/>
</dbReference>
<keyword evidence="10" id="KW-1185">Reference proteome</keyword>
<evidence type="ECO:0000256" key="6">
    <source>
        <dbReference type="SAM" id="MobiDB-lite"/>
    </source>
</evidence>
<dbReference type="AlphaFoldDB" id="A0A9W5RFD8"/>